<dbReference type="AlphaFoldDB" id="A0A7M7KP85"/>
<organism evidence="1 2">
    <name type="scientific">Varroa destructor</name>
    <name type="common">Honeybee mite</name>
    <dbReference type="NCBI Taxonomy" id="109461"/>
    <lineage>
        <taxon>Eukaryota</taxon>
        <taxon>Metazoa</taxon>
        <taxon>Ecdysozoa</taxon>
        <taxon>Arthropoda</taxon>
        <taxon>Chelicerata</taxon>
        <taxon>Arachnida</taxon>
        <taxon>Acari</taxon>
        <taxon>Parasitiformes</taxon>
        <taxon>Mesostigmata</taxon>
        <taxon>Gamasina</taxon>
        <taxon>Dermanyssoidea</taxon>
        <taxon>Varroidae</taxon>
        <taxon>Varroa</taxon>
    </lineage>
</organism>
<evidence type="ECO:0000313" key="1">
    <source>
        <dbReference type="EnsemblMetazoa" id="XP_022668677"/>
    </source>
</evidence>
<sequence>MQWFRLDRFSRVFYGIYSCDELLSVCRYDEVNKTTIADPELTPDPIVFEMGVISQKLNLGVFPRYFIGLTEYDAKPLSFGPLNMLPCDDICFKSFPPRVDTDANDPFDTHAFYWSSTSKYLSLTLRFRAYRTRCTQYGHYQDNKFNSYTKLEFVTNNYDRGYARAEGNWYYKLVFKHFDEQRLFIIKVLFGFTCPGYPERSYYRKFNFSVSKK</sequence>
<dbReference type="Proteomes" id="UP000594260">
    <property type="component" value="Unplaced"/>
</dbReference>
<name>A0A7M7KP85_VARDE</name>
<keyword evidence="2" id="KW-1185">Reference proteome</keyword>
<dbReference type="EnsemblMetazoa" id="XM_022812942">
    <property type="protein sequence ID" value="XP_022668677"/>
    <property type="gene ID" value="LOC111253485"/>
</dbReference>
<evidence type="ECO:0000313" key="2">
    <source>
        <dbReference type="Proteomes" id="UP000594260"/>
    </source>
</evidence>
<reference evidence="1" key="1">
    <citation type="submission" date="2021-01" db="UniProtKB">
        <authorList>
            <consortium name="EnsemblMetazoa"/>
        </authorList>
    </citation>
    <scope>IDENTIFICATION</scope>
</reference>
<proteinExistence type="predicted"/>
<protein>
    <submittedName>
        <fullName evidence="1">Uncharacterized protein</fullName>
    </submittedName>
</protein>
<accession>A0A7M7KP85</accession>
<dbReference type="RefSeq" id="XP_022668677.1">
    <property type="nucleotide sequence ID" value="XM_022812942.1"/>
</dbReference>
<dbReference type="GeneID" id="111253485"/>